<accession>A0AAX4NGB4</accession>
<sequence length="187" mass="21252">MFRLLETAENIYNRVYAEILSYKLASFLAIVVIFLSRKIVRSLHGGRFTRRSLIVGPLLYIAFTVIADYGIGFLNTVFAILAFLFGMYISIHTGKGVTFYTKNDLPYYKRPLWVIGVWSVAFIGRMIIIFFFPGYTDSFFSVLLGFATGLIIGEALQIVWQNRIAASKKTDVKDSNSLFLSLIKKTK</sequence>
<proteinExistence type="predicted"/>
<reference evidence="2 3" key="1">
    <citation type="submission" date="2023-09" db="EMBL/GenBank/DDBJ databases">
        <authorList>
            <person name="Golyshina O.V."/>
            <person name="Lunev E.A."/>
            <person name="Bargiela R."/>
            <person name="Gaines M.C."/>
            <person name="Daum B."/>
            <person name="Bale N.J."/>
            <person name="Koenen M."/>
            <person name="Sinninghe Damst J.S."/>
            <person name="Yakimov M."/>
            <person name="Golyshin P.N."/>
        </authorList>
    </citation>
    <scope>NUCLEOTIDE SEQUENCE [LARGE SCALE GENOMIC DNA]</scope>
    <source>
        <strain evidence="2 3">M1</strain>
    </source>
</reference>
<protein>
    <recommendedName>
        <fullName evidence="4">DUF1453 domain-containing protein</fullName>
    </recommendedName>
</protein>
<evidence type="ECO:0000313" key="3">
    <source>
        <dbReference type="Proteomes" id="UP001451606"/>
    </source>
</evidence>
<dbReference type="GeneID" id="95967840"/>
<evidence type="ECO:0000256" key="1">
    <source>
        <dbReference type="SAM" id="Phobius"/>
    </source>
</evidence>
<dbReference type="KEGG" id="omr:OXIME_001103"/>
<dbReference type="AlphaFoldDB" id="A0AAX4NGB4"/>
<dbReference type="RefSeq" id="WP_393970861.1">
    <property type="nucleotide sequence ID" value="NZ_CP133772.1"/>
</dbReference>
<keyword evidence="3" id="KW-1185">Reference proteome</keyword>
<gene>
    <name evidence="2" type="ORF">OXIME_001103</name>
</gene>
<evidence type="ECO:0000313" key="2">
    <source>
        <dbReference type="EMBL" id="WYY00526.1"/>
    </source>
</evidence>
<name>A0AAX4NGB4_9ARCH</name>
<evidence type="ECO:0008006" key="4">
    <source>
        <dbReference type="Google" id="ProtNLM"/>
    </source>
</evidence>
<keyword evidence="1" id="KW-1133">Transmembrane helix</keyword>
<dbReference type="Proteomes" id="UP001451606">
    <property type="component" value="Chromosome"/>
</dbReference>
<feature type="transmembrane region" description="Helical" evidence="1">
    <location>
        <begin position="112"/>
        <end position="132"/>
    </location>
</feature>
<keyword evidence="1" id="KW-0472">Membrane</keyword>
<dbReference type="EMBL" id="CP133772">
    <property type="protein sequence ID" value="WYY00526.1"/>
    <property type="molecule type" value="Genomic_DNA"/>
</dbReference>
<feature type="transmembrane region" description="Helical" evidence="1">
    <location>
        <begin position="48"/>
        <end position="67"/>
    </location>
</feature>
<keyword evidence="1" id="KW-0812">Transmembrane</keyword>
<feature type="transmembrane region" description="Helical" evidence="1">
    <location>
        <begin position="138"/>
        <end position="160"/>
    </location>
</feature>
<feature type="transmembrane region" description="Helical" evidence="1">
    <location>
        <begin position="20"/>
        <end position="36"/>
    </location>
</feature>
<feature type="transmembrane region" description="Helical" evidence="1">
    <location>
        <begin position="73"/>
        <end position="91"/>
    </location>
</feature>
<organism evidence="2 3">
    <name type="scientific">Oxyplasma meridianum</name>
    <dbReference type="NCBI Taxonomy" id="3073602"/>
    <lineage>
        <taxon>Archaea</taxon>
        <taxon>Methanobacteriati</taxon>
        <taxon>Thermoplasmatota</taxon>
        <taxon>Thermoplasmata</taxon>
        <taxon>Thermoplasmatales</taxon>
        <taxon>Thermoplasmataceae</taxon>
        <taxon>Oxyplasma</taxon>
    </lineage>
</organism>